<evidence type="ECO:0000256" key="1">
    <source>
        <dbReference type="ARBA" id="ARBA00023015"/>
    </source>
</evidence>
<sequence length="129" mass="13931">MTPTAESVLGTFGECQPLFTALGDDRRQAIIALLLKAGGEASVGEIAERLGLSQPAVSHHLKILRAARLLTVERRGTLRYYTLNGAELTELLAPLRELVDQITTCAHEPGMHERNHAGIPSAARESPPK</sequence>
<comment type="caution">
    <text evidence="6">The sequence shown here is derived from an EMBL/GenBank/DDBJ whole genome shotgun (WGS) entry which is preliminary data.</text>
</comment>
<dbReference type="RefSeq" id="WP_397066095.1">
    <property type="nucleotide sequence ID" value="NZ_JBIRYL010000016.1"/>
</dbReference>
<accession>A0ABW7W4M0</accession>
<dbReference type="PROSITE" id="PS50987">
    <property type="entry name" value="HTH_ARSR_2"/>
    <property type="match status" value="1"/>
</dbReference>
<reference evidence="6 7" key="1">
    <citation type="submission" date="2024-10" db="EMBL/GenBank/DDBJ databases">
        <title>The Natural Products Discovery Center: Release of the First 8490 Sequenced Strains for Exploring Actinobacteria Biosynthetic Diversity.</title>
        <authorList>
            <person name="Kalkreuter E."/>
            <person name="Kautsar S.A."/>
            <person name="Yang D."/>
            <person name="Bader C.D."/>
            <person name="Teijaro C.N."/>
            <person name="Fluegel L."/>
            <person name="Davis C.M."/>
            <person name="Simpson J.R."/>
            <person name="Lauterbach L."/>
            <person name="Steele A.D."/>
            <person name="Gui C."/>
            <person name="Meng S."/>
            <person name="Li G."/>
            <person name="Viehrig K."/>
            <person name="Ye F."/>
            <person name="Su P."/>
            <person name="Kiefer A.F."/>
            <person name="Nichols A."/>
            <person name="Cepeda A.J."/>
            <person name="Yan W."/>
            <person name="Fan B."/>
            <person name="Jiang Y."/>
            <person name="Adhikari A."/>
            <person name="Zheng C.-J."/>
            <person name="Schuster L."/>
            <person name="Cowan T.M."/>
            <person name="Smanski M.J."/>
            <person name="Chevrette M.G."/>
            <person name="De Carvalho L.P.S."/>
            <person name="Shen B."/>
        </authorList>
    </citation>
    <scope>NUCLEOTIDE SEQUENCE [LARGE SCALE GENOMIC DNA]</scope>
    <source>
        <strain evidence="6 7">NPDC019377</strain>
    </source>
</reference>
<feature type="domain" description="HTH arsR-type" evidence="5">
    <location>
        <begin position="9"/>
        <end position="103"/>
    </location>
</feature>
<organism evidence="6 7">
    <name type="scientific">Nocardia testacea</name>
    <dbReference type="NCBI Taxonomy" id="248551"/>
    <lineage>
        <taxon>Bacteria</taxon>
        <taxon>Bacillati</taxon>
        <taxon>Actinomycetota</taxon>
        <taxon>Actinomycetes</taxon>
        <taxon>Mycobacteriales</taxon>
        <taxon>Nocardiaceae</taxon>
        <taxon>Nocardia</taxon>
    </lineage>
</organism>
<dbReference type="PANTHER" id="PTHR33154:SF33">
    <property type="entry name" value="TRANSCRIPTIONAL REPRESSOR SDPR"/>
    <property type="match status" value="1"/>
</dbReference>
<keyword evidence="7" id="KW-1185">Reference proteome</keyword>
<dbReference type="InterPro" id="IPR051081">
    <property type="entry name" value="HTH_MetalResp_TranReg"/>
</dbReference>
<keyword evidence="2" id="KW-0238">DNA-binding</keyword>
<dbReference type="SUPFAM" id="SSF46785">
    <property type="entry name" value="Winged helix' DNA-binding domain"/>
    <property type="match status" value="1"/>
</dbReference>
<dbReference type="InterPro" id="IPR036390">
    <property type="entry name" value="WH_DNA-bd_sf"/>
</dbReference>
<evidence type="ECO:0000313" key="6">
    <source>
        <dbReference type="EMBL" id="MFI2233739.1"/>
    </source>
</evidence>
<gene>
    <name evidence="6" type="ORF">ACH49Z_28215</name>
</gene>
<evidence type="ECO:0000313" key="7">
    <source>
        <dbReference type="Proteomes" id="UP001611494"/>
    </source>
</evidence>
<dbReference type="PANTHER" id="PTHR33154">
    <property type="entry name" value="TRANSCRIPTIONAL REGULATOR, ARSR FAMILY"/>
    <property type="match status" value="1"/>
</dbReference>
<name>A0ABW7W4M0_9NOCA</name>
<evidence type="ECO:0000256" key="2">
    <source>
        <dbReference type="ARBA" id="ARBA00023125"/>
    </source>
</evidence>
<dbReference type="InterPro" id="IPR001845">
    <property type="entry name" value="HTH_ArsR_DNA-bd_dom"/>
</dbReference>
<dbReference type="Gene3D" id="1.10.10.10">
    <property type="entry name" value="Winged helix-like DNA-binding domain superfamily/Winged helix DNA-binding domain"/>
    <property type="match status" value="1"/>
</dbReference>
<proteinExistence type="predicted"/>
<keyword evidence="3" id="KW-0804">Transcription</keyword>
<keyword evidence="1" id="KW-0805">Transcription regulation</keyword>
<dbReference type="SMART" id="SM00418">
    <property type="entry name" value="HTH_ARSR"/>
    <property type="match status" value="1"/>
</dbReference>
<dbReference type="SMART" id="SM00419">
    <property type="entry name" value="HTH_CRP"/>
    <property type="match status" value="1"/>
</dbReference>
<dbReference type="InterPro" id="IPR036388">
    <property type="entry name" value="WH-like_DNA-bd_sf"/>
</dbReference>
<dbReference type="PRINTS" id="PR00778">
    <property type="entry name" value="HTHARSR"/>
</dbReference>
<protein>
    <submittedName>
        <fullName evidence="6">ArsR/SmtB family transcription factor</fullName>
    </submittedName>
</protein>
<feature type="region of interest" description="Disordered" evidence="4">
    <location>
        <begin position="110"/>
        <end position="129"/>
    </location>
</feature>
<dbReference type="InterPro" id="IPR011991">
    <property type="entry name" value="ArsR-like_HTH"/>
</dbReference>
<dbReference type="EMBL" id="JBIRYL010000016">
    <property type="protein sequence ID" value="MFI2233739.1"/>
    <property type="molecule type" value="Genomic_DNA"/>
</dbReference>
<dbReference type="InterPro" id="IPR012318">
    <property type="entry name" value="HTH_CRP"/>
</dbReference>
<dbReference type="NCBIfam" id="NF033788">
    <property type="entry name" value="HTH_metalloreg"/>
    <property type="match status" value="1"/>
</dbReference>
<evidence type="ECO:0000256" key="4">
    <source>
        <dbReference type="SAM" id="MobiDB-lite"/>
    </source>
</evidence>
<dbReference type="Pfam" id="PF01022">
    <property type="entry name" value="HTH_5"/>
    <property type="match status" value="1"/>
</dbReference>
<dbReference type="Proteomes" id="UP001611494">
    <property type="component" value="Unassembled WGS sequence"/>
</dbReference>
<evidence type="ECO:0000256" key="3">
    <source>
        <dbReference type="ARBA" id="ARBA00023163"/>
    </source>
</evidence>
<dbReference type="CDD" id="cd00090">
    <property type="entry name" value="HTH_ARSR"/>
    <property type="match status" value="1"/>
</dbReference>
<evidence type="ECO:0000259" key="5">
    <source>
        <dbReference type="PROSITE" id="PS50987"/>
    </source>
</evidence>